<sequence length="446" mass="48581">MQITASETRYGLPAPADVRGIIGRHLLADGYPIVLDMEASQGAHLRDAATGRDYVDLFTFYASNPLGMNHPALAGPGEEAEAFRARLMEAALNKVANSDVYTPHLARFVDTFSRVGIPDELPHAFFVSGGALAVENALKVAFDWKVRKNQQKGYSGERGHKVLHFREAFHGRTGYTMSLTNTDPNKVAHYPKFDWPRVANPKIRGGNVEEREAAALAEARQAFTDHPDEIAALIIEPVQGEGGDNHFRPSFFQGLRALADEFDALLVFDEVQTGVGLTGTFWAYQGLGVTPDVIAFGKKTQVCGILASRRVDEVEGHVFATSSRINSTWGGNLVDMVRFDRILEVIEADDLVGNAERMGQHLLARLQELEAAHEAVTDARGQGLMCAFDLPSKEIRNAVVQRAFDDGAIVLGCGERSVRFRPALTVTDADLDAGVAILEGAIKAEV</sequence>
<proteinExistence type="inferred from homology"/>
<reference evidence="10 11" key="1">
    <citation type="submission" date="2023-09" db="EMBL/GenBank/DDBJ databases">
        <authorList>
            <person name="Rey-Velasco X."/>
        </authorList>
    </citation>
    <scope>NUCLEOTIDE SEQUENCE [LARGE SCALE GENOMIC DNA]</scope>
    <source>
        <strain evidence="10 11">F394</strain>
    </source>
</reference>
<organism evidence="10 11">
    <name type="scientific">Rubrivirga litoralis</name>
    <dbReference type="NCBI Taxonomy" id="3075598"/>
    <lineage>
        <taxon>Bacteria</taxon>
        <taxon>Pseudomonadati</taxon>
        <taxon>Rhodothermota</taxon>
        <taxon>Rhodothermia</taxon>
        <taxon>Rhodothermales</taxon>
        <taxon>Rubricoccaceae</taxon>
        <taxon>Rubrivirga</taxon>
    </lineage>
</organism>
<evidence type="ECO:0000256" key="4">
    <source>
        <dbReference type="ARBA" id="ARBA00022576"/>
    </source>
</evidence>
<dbReference type="EC" id="2.6.1.36" evidence="3"/>
<dbReference type="PIRSF" id="PIRSF000521">
    <property type="entry name" value="Transaminase_4ab_Lys_Orn"/>
    <property type="match status" value="1"/>
</dbReference>
<dbReference type="InterPro" id="IPR015421">
    <property type="entry name" value="PyrdxlP-dep_Trfase_major"/>
</dbReference>
<dbReference type="CDD" id="cd00610">
    <property type="entry name" value="OAT_like"/>
    <property type="match status" value="1"/>
</dbReference>
<dbReference type="InterPro" id="IPR017657">
    <property type="entry name" value="L-lysine_6-transaminase"/>
</dbReference>
<keyword evidence="5 10" id="KW-0808">Transferase</keyword>
<dbReference type="EMBL" id="JAVRHT010000055">
    <property type="protein sequence ID" value="MDT0633150.1"/>
    <property type="molecule type" value="Genomic_DNA"/>
</dbReference>
<name>A0ABU3BV27_9BACT</name>
<accession>A0ABU3BV27</accession>
<evidence type="ECO:0000256" key="8">
    <source>
        <dbReference type="ARBA" id="ARBA00050040"/>
    </source>
</evidence>
<comment type="cofactor">
    <cofactor evidence="1">
        <name>pyridoxal 5'-phosphate</name>
        <dbReference type="ChEBI" id="CHEBI:597326"/>
    </cofactor>
</comment>
<evidence type="ECO:0000313" key="10">
    <source>
        <dbReference type="EMBL" id="MDT0633150.1"/>
    </source>
</evidence>
<evidence type="ECO:0000256" key="3">
    <source>
        <dbReference type="ARBA" id="ARBA00013071"/>
    </source>
</evidence>
<dbReference type="InterPro" id="IPR015422">
    <property type="entry name" value="PyrdxlP-dep_Trfase_small"/>
</dbReference>
<comment type="similarity">
    <text evidence="2 9">Belongs to the class-III pyridoxal-phosphate-dependent aminotransferase family.</text>
</comment>
<dbReference type="SUPFAM" id="SSF53383">
    <property type="entry name" value="PLP-dependent transferases"/>
    <property type="match status" value="1"/>
</dbReference>
<dbReference type="Gene3D" id="3.90.1150.10">
    <property type="entry name" value="Aspartate Aminotransferase, domain 1"/>
    <property type="match status" value="1"/>
</dbReference>
<evidence type="ECO:0000256" key="1">
    <source>
        <dbReference type="ARBA" id="ARBA00001933"/>
    </source>
</evidence>
<evidence type="ECO:0000313" key="11">
    <source>
        <dbReference type="Proteomes" id="UP001267426"/>
    </source>
</evidence>
<evidence type="ECO:0000256" key="2">
    <source>
        <dbReference type="ARBA" id="ARBA00008954"/>
    </source>
</evidence>
<dbReference type="Proteomes" id="UP001267426">
    <property type="component" value="Unassembled WGS sequence"/>
</dbReference>
<evidence type="ECO:0000256" key="7">
    <source>
        <dbReference type="ARBA" id="ARBA00030921"/>
    </source>
</evidence>
<dbReference type="InterPro" id="IPR015424">
    <property type="entry name" value="PyrdxlP-dep_Trfase"/>
</dbReference>
<dbReference type="InterPro" id="IPR005814">
    <property type="entry name" value="Aminotrans_3"/>
</dbReference>
<dbReference type="PANTHER" id="PTHR43206:SF2">
    <property type="entry name" value="4-AMINOBUTYRATE AMINOTRANSFERASE GABT"/>
    <property type="match status" value="1"/>
</dbReference>
<evidence type="ECO:0000256" key="5">
    <source>
        <dbReference type="ARBA" id="ARBA00022679"/>
    </source>
</evidence>
<comment type="caution">
    <text evidence="10">The sequence shown here is derived from an EMBL/GenBank/DDBJ whole genome shotgun (WGS) entry which is preliminary data.</text>
</comment>
<dbReference type="Pfam" id="PF00202">
    <property type="entry name" value="Aminotran_3"/>
    <property type="match status" value="1"/>
</dbReference>
<protein>
    <recommendedName>
        <fullName evidence="8">L-lysine-epsilon aminotransferase</fullName>
        <ecNumber evidence="3">2.6.1.36</ecNumber>
    </recommendedName>
    <alternativeName>
        <fullName evidence="7">Lysine 6-aminotransferase</fullName>
    </alternativeName>
</protein>
<dbReference type="Gene3D" id="3.40.640.10">
    <property type="entry name" value="Type I PLP-dependent aspartate aminotransferase-like (Major domain)"/>
    <property type="match status" value="1"/>
</dbReference>
<dbReference type="GO" id="GO:0045484">
    <property type="term" value="F:L-lysine 6-transaminase activity"/>
    <property type="evidence" value="ECO:0007669"/>
    <property type="project" value="UniProtKB-EC"/>
</dbReference>
<keyword evidence="11" id="KW-1185">Reference proteome</keyword>
<keyword evidence="4 10" id="KW-0032">Aminotransferase</keyword>
<gene>
    <name evidence="10" type="primary">lat</name>
    <name evidence="10" type="ORF">RM540_15450</name>
</gene>
<keyword evidence="6 9" id="KW-0663">Pyridoxal phosphate</keyword>
<evidence type="ECO:0000256" key="6">
    <source>
        <dbReference type="ARBA" id="ARBA00022898"/>
    </source>
</evidence>
<dbReference type="RefSeq" id="WP_311665762.1">
    <property type="nucleotide sequence ID" value="NZ_JAVRHT010000055.1"/>
</dbReference>
<evidence type="ECO:0000256" key="9">
    <source>
        <dbReference type="RuleBase" id="RU003560"/>
    </source>
</evidence>
<dbReference type="PANTHER" id="PTHR43206">
    <property type="entry name" value="AMINOTRANSFERASE"/>
    <property type="match status" value="1"/>
</dbReference>
<dbReference type="NCBIfam" id="TIGR03251">
    <property type="entry name" value="LAT_fam"/>
    <property type="match status" value="1"/>
</dbReference>